<keyword evidence="1 2" id="KW-0694">RNA-binding</keyword>
<evidence type="ECO:0000256" key="2">
    <source>
        <dbReference type="PROSITE-ProRule" id="PRU00176"/>
    </source>
</evidence>
<dbReference type="InterPro" id="IPR000504">
    <property type="entry name" value="RRM_dom"/>
</dbReference>
<dbReference type="AlphaFoldDB" id="A0A6S9S848"/>
<dbReference type="Gene3D" id="3.30.70.330">
    <property type="match status" value="3"/>
</dbReference>
<evidence type="ECO:0000313" key="5">
    <source>
        <dbReference type="EMBL" id="CAE0755844.1"/>
    </source>
</evidence>
<proteinExistence type="predicted"/>
<dbReference type="InterPro" id="IPR050374">
    <property type="entry name" value="RRT5_SRSF_SR"/>
</dbReference>
<evidence type="ECO:0000256" key="3">
    <source>
        <dbReference type="SAM" id="MobiDB-lite"/>
    </source>
</evidence>
<reference evidence="5" key="1">
    <citation type="submission" date="2021-01" db="EMBL/GenBank/DDBJ databases">
        <authorList>
            <person name="Corre E."/>
            <person name="Pelletier E."/>
            <person name="Niang G."/>
            <person name="Scheremetjew M."/>
            <person name="Finn R."/>
            <person name="Kale V."/>
            <person name="Holt S."/>
            <person name="Cochrane G."/>
            <person name="Meng A."/>
            <person name="Brown T."/>
            <person name="Cohen L."/>
        </authorList>
    </citation>
    <scope>NUCLEOTIDE SEQUENCE</scope>
    <source>
        <strain evidence="5">CCMP645</strain>
    </source>
</reference>
<gene>
    <name evidence="5" type="ORF">PCAR00345_LOCUS8432</name>
    <name evidence="6" type="ORF">PCAR00345_LOCUS8433</name>
</gene>
<dbReference type="PROSITE" id="PS50102">
    <property type="entry name" value="RRM"/>
    <property type="match status" value="3"/>
</dbReference>
<evidence type="ECO:0000256" key="1">
    <source>
        <dbReference type="ARBA" id="ARBA00022884"/>
    </source>
</evidence>
<dbReference type="Pfam" id="PF00076">
    <property type="entry name" value="RRM_1"/>
    <property type="match status" value="3"/>
</dbReference>
<dbReference type="GO" id="GO:0005634">
    <property type="term" value="C:nucleus"/>
    <property type="evidence" value="ECO:0007669"/>
    <property type="project" value="TreeGrafter"/>
</dbReference>
<dbReference type="InterPro" id="IPR012677">
    <property type="entry name" value="Nucleotide-bd_a/b_plait_sf"/>
</dbReference>
<dbReference type="SMART" id="SM00360">
    <property type="entry name" value="RRM"/>
    <property type="match status" value="3"/>
</dbReference>
<dbReference type="PANTHER" id="PTHR23003:SF3">
    <property type="entry name" value="FI21236P1-RELATED"/>
    <property type="match status" value="1"/>
</dbReference>
<dbReference type="GO" id="GO:1990904">
    <property type="term" value="C:ribonucleoprotein complex"/>
    <property type="evidence" value="ECO:0007669"/>
    <property type="project" value="TreeGrafter"/>
</dbReference>
<dbReference type="InterPro" id="IPR035979">
    <property type="entry name" value="RBD_domain_sf"/>
</dbReference>
<protein>
    <recommendedName>
        <fullName evidence="4">RRM domain-containing protein</fullName>
    </recommendedName>
</protein>
<dbReference type="GO" id="GO:0005737">
    <property type="term" value="C:cytoplasm"/>
    <property type="evidence" value="ECO:0007669"/>
    <property type="project" value="TreeGrafter"/>
</dbReference>
<feature type="domain" description="RRM" evidence="4">
    <location>
        <begin position="185"/>
        <end position="262"/>
    </location>
</feature>
<dbReference type="EMBL" id="HBIZ01013853">
    <property type="protein sequence ID" value="CAE0755845.1"/>
    <property type="molecule type" value="Transcribed_RNA"/>
</dbReference>
<dbReference type="GO" id="GO:0003729">
    <property type="term" value="F:mRNA binding"/>
    <property type="evidence" value="ECO:0007669"/>
    <property type="project" value="TreeGrafter"/>
</dbReference>
<organism evidence="5">
    <name type="scientific">Chrysotila carterae</name>
    <name type="common">Marine alga</name>
    <name type="synonym">Syracosphaera carterae</name>
    <dbReference type="NCBI Taxonomy" id="13221"/>
    <lineage>
        <taxon>Eukaryota</taxon>
        <taxon>Haptista</taxon>
        <taxon>Haptophyta</taxon>
        <taxon>Prymnesiophyceae</taxon>
        <taxon>Isochrysidales</taxon>
        <taxon>Isochrysidaceae</taxon>
        <taxon>Chrysotila</taxon>
    </lineage>
</organism>
<feature type="domain" description="RRM" evidence="4">
    <location>
        <begin position="58"/>
        <end position="135"/>
    </location>
</feature>
<dbReference type="SUPFAM" id="SSF54928">
    <property type="entry name" value="RNA-binding domain, RBD"/>
    <property type="match status" value="3"/>
</dbReference>
<feature type="region of interest" description="Disordered" evidence="3">
    <location>
        <begin position="283"/>
        <end position="302"/>
    </location>
</feature>
<dbReference type="CDD" id="cd00590">
    <property type="entry name" value="RRM_SF"/>
    <property type="match status" value="2"/>
</dbReference>
<evidence type="ECO:0000259" key="4">
    <source>
        <dbReference type="PROSITE" id="PS50102"/>
    </source>
</evidence>
<sequence length="405" mass="42089">MTELNETELDGRPIFVREDRDNSKVSVGLPAPGSRRVEGVVRPGTRAVVPPSTLAGSAKLYVGNLAYETTWQVLKDHFRQAGDVVHADILQGRDGRSKGCGLVTMGSCKEANIAIETLNDTELNGRRMFVREDREEAAVSGLPAPGARNDATVGYRGGGGGGTATGDSVFATPAAASSAAPVAVSKVYVGNLSYETSWQSLKDLFSQVGDVVHADIMQTPQGRSKGCGIVTMRSAADAAFAIEQLHETELDGRNILVREDREAGNAAHAANVGPAASSVGGAVNGLPAPGSRKDTAARPAGGLPAPRVAAAAAGHAAAGAGVGAGNAKLYVGNLTYETTWHGLKDHFRQAGDVAYADVLIGRDGRSKGCGLVTMGSARDALAAIEMLNESELDGRTIYVREDRER</sequence>
<feature type="domain" description="RRM" evidence="4">
    <location>
        <begin position="327"/>
        <end position="404"/>
    </location>
</feature>
<dbReference type="PANTHER" id="PTHR23003">
    <property type="entry name" value="RNA RECOGNITION MOTIF RRM DOMAIN CONTAINING PROTEIN"/>
    <property type="match status" value="1"/>
</dbReference>
<evidence type="ECO:0000313" key="6">
    <source>
        <dbReference type="EMBL" id="CAE0755845.1"/>
    </source>
</evidence>
<dbReference type="EMBL" id="HBIZ01013852">
    <property type="protein sequence ID" value="CAE0755844.1"/>
    <property type="molecule type" value="Transcribed_RNA"/>
</dbReference>
<accession>A0A6S9S848</accession>
<name>A0A6S9S848_CHRCT</name>